<protein>
    <submittedName>
        <fullName evidence="6">EcoKI restriction-modification system protein HsdS</fullName>
    </submittedName>
</protein>
<dbReference type="PANTHER" id="PTHR30408">
    <property type="entry name" value="TYPE-1 RESTRICTION ENZYME ECOKI SPECIFICITY PROTEIN"/>
    <property type="match status" value="1"/>
</dbReference>
<dbReference type="OrthoDB" id="9811611at2"/>
<feature type="domain" description="Type I restriction modification DNA specificity" evidence="5">
    <location>
        <begin position="1"/>
        <end position="182"/>
    </location>
</feature>
<feature type="coiled-coil region" evidence="4">
    <location>
        <begin position="357"/>
        <end position="384"/>
    </location>
</feature>
<evidence type="ECO:0000256" key="1">
    <source>
        <dbReference type="ARBA" id="ARBA00010923"/>
    </source>
</evidence>
<evidence type="ECO:0000256" key="4">
    <source>
        <dbReference type="SAM" id="Coils"/>
    </source>
</evidence>
<sequence length="401" mass="46004">MKTWKHTTIGPHIDLLSGYAFKSNKYSSNENDVMLLRGDNIVQGQLRWDGVKRWSVLEVDGLSRYELKEGDIVLAMDRTWVKAGLKCARLTAEDLPCLLVQRVARMRGSDDLEIEFLYHTLLTHRFTEYVKGVQTETAIPHISTRQIREFPIHLPPLPEQQKIAAILSTWDRAIELTEKLIAAKQKRKQALMQQLLTGKVRLPDFDEEWSLRKAGDLFNARSMKKHPNEPVLSVTQDQGVVRRDELDRKISMDETTTGTYKLVEPEDFVISLRSFQGGLEMSRLRGIVSPAYHVIRPKVKLDSEYFRHFFKSAEFIGRLAVAIIGIRDGKQIAFDDFSFLNFRFPPVEEQSEIGRVLTLAENEIELLQKKLASLQSQKRGLMQQLLTGKVRVNVDQETEAG</sequence>
<dbReference type="Gene3D" id="1.10.287.1120">
    <property type="entry name" value="Bipartite methylase S protein"/>
    <property type="match status" value="1"/>
</dbReference>
<dbReference type="RefSeq" id="WP_144999268.1">
    <property type="nucleotide sequence ID" value="NZ_CP036281.1"/>
</dbReference>
<keyword evidence="2" id="KW-0680">Restriction system</keyword>
<gene>
    <name evidence="6" type="ORF">Pla110_45480</name>
</gene>
<evidence type="ECO:0000256" key="3">
    <source>
        <dbReference type="ARBA" id="ARBA00023125"/>
    </source>
</evidence>
<accession>A0A518CU82</accession>
<dbReference type="GO" id="GO:0009307">
    <property type="term" value="P:DNA restriction-modification system"/>
    <property type="evidence" value="ECO:0007669"/>
    <property type="project" value="UniProtKB-KW"/>
</dbReference>
<dbReference type="InterPro" id="IPR044946">
    <property type="entry name" value="Restrct_endonuc_typeI_TRD_sf"/>
</dbReference>
<dbReference type="InterPro" id="IPR000055">
    <property type="entry name" value="Restrct_endonuc_typeI_TRD"/>
</dbReference>
<keyword evidence="4" id="KW-0175">Coiled coil</keyword>
<dbReference type="SUPFAM" id="SSF116734">
    <property type="entry name" value="DNA methylase specificity domain"/>
    <property type="match status" value="2"/>
</dbReference>
<dbReference type="Gene3D" id="3.90.220.20">
    <property type="entry name" value="DNA methylase specificity domains"/>
    <property type="match status" value="2"/>
</dbReference>
<dbReference type="REBASE" id="355322">
    <property type="entry name" value="S.PbaPla110ORF45470P"/>
</dbReference>
<evidence type="ECO:0000313" key="6">
    <source>
        <dbReference type="EMBL" id="QDU82786.1"/>
    </source>
</evidence>
<evidence type="ECO:0000259" key="5">
    <source>
        <dbReference type="Pfam" id="PF01420"/>
    </source>
</evidence>
<reference evidence="6 7" key="1">
    <citation type="submission" date="2019-02" db="EMBL/GenBank/DDBJ databases">
        <title>Deep-cultivation of Planctomycetes and their phenomic and genomic characterization uncovers novel biology.</title>
        <authorList>
            <person name="Wiegand S."/>
            <person name="Jogler M."/>
            <person name="Boedeker C."/>
            <person name="Pinto D."/>
            <person name="Vollmers J."/>
            <person name="Rivas-Marin E."/>
            <person name="Kohn T."/>
            <person name="Peeters S.H."/>
            <person name="Heuer A."/>
            <person name="Rast P."/>
            <person name="Oberbeckmann S."/>
            <person name="Bunk B."/>
            <person name="Jeske O."/>
            <person name="Meyerdierks A."/>
            <person name="Storesund J.E."/>
            <person name="Kallscheuer N."/>
            <person name="Luecker S."/>
            <person name="Lage O.M."/>
            <person name="Pohl T."/>
            <person name="Merkel B.J."/>
            <person name="Hornburger P."/>
            <person name="Mueller R.-W."/>
            <person name="Bruemmer F."/>
            <person name="Labrenz M."/>
            <person name="Spormann A.M."/>
            <person name="Op den Camp H."/>
            <person name="Overmann J."/>
            <person name="Amann R."/>
            <person name="Jetten M.S.M."/>
            <person name="Mascher T."/>
            <person name="Medema M.H."/>
            <person name="Devos D.P."/>
            <person name="Kaster A.-K."/>
            <person name="Ovreas L."/>
            <person name="Rohde M."/>
            <person name="Galperin M.Y."/>
            <person name="Jogler C."/>
        </authorList>
    </citation>
    <scope>NUCLEOTIDE SEQUENCE [LARGE SCALE GENOMIC DNA]</scope>
    <source>
        <strain evidence="6 7">Pla110</strain>
    </source>
</reference>
<feature type="domain" description="Type I restriction modification DNA specificity" evidence="5">
    <location>
        <begin position="207"/>
        <end position="375"/>
    </location>
</feature>
<dbReference type="Proteomes" id="UP000317178">
    <property type="component" value="Chromosome"/>
</dbReference>
<dbReference type="CDD" id="cd17259">
    <property type="entry name" value="RMtype1_S_StySKI-TRD2-CR2_like"/>
    <property type="match status" value="1"/>
</dbReference>
<name>A0A518CU82_9PLAN</name>
<dbReference type="PANTHER" id="PTHR30408:SF12">
    <property type="entry name" value="TYPE I RESTRICTION ENZYME MJAVIII SPECIFICITY SUBUNIT"/>
    <property type="match status" value="1"/>
</dbReference>
<dbReference type="GO" id="GO:0003677">
    <property type="term" value="F:DNA binding"/>
    <property type="evidence" value="ECO:0007669"/>
    <property type="project" value="UniProtKB-KW"/>
</dbReference>
<evidence type="ECO:0000313" key="7">
    <source>
        <dbReference type="Proteomes" id="UP000317178"/>
    </source>
</evidence>
<dbReference type="Pfam" id="PF01420">
    <property type="entry name" value="Methylase_S"/>
    <property type="match status" value="2"/>
</dbReference>
<comment type="similarity">
    <text evidence="1">Belongs to the type-I restriction system S methylase family.</text>
</comment>
<dbReference type="InterPro" id="IPR052021">
    <property type="entry name" value="Type-I_RS_S_subunit"/>
</dbReference>
<proteinExistence type="inferred from homology"/>
<dbReference type="EMBL" id="CP036281">
    <property type="protein sequence ID" value="QDU82786.1"/>
    <property type="molecule type" value="Genomic_DNA"/>
</dbReference>
<evidence type="ECO:0000256" key="2">
    <source>
        <dbReference type="ARBA" id="ARBA00022747"/>
    </source>
</evidence>
<keyword evidence="3" id="KW-0238">DNA-binding</keyword>
<keyword evidence="7" id="KW-1185">Reference proteome</keyword>
<dbReference type="AlphaFoldDB" id="A0A518CU82"/>
<organism evidence="6 7">
    <name type="scientific">Polystyrenella longa</name>
    <dbReference type="NCBI Taxonomy" id="2528007"/>
    <lineage>
        <taxon>Bacteria</taxon>
        <taxon>Pseudomonadati</taxon>
        <taxon>Planctomycetota</taxon>
        <taxon>Planctomycetia</taxon>
        <taxon>Planctomycetales</taxon>
        <taxon>Planctomycetaceae</taxon>
        <taxon>Polystyrenella</taxon>
    </lineage>
</organism>
<dbReference type="KEGG" id="plon:Pla110_45480"/>